<dbReference type="STRING" id="7176.B0WF40"/>
<evidence type="ECO:0000313" key="6">
    <source>
        <dbReference type="Proteomes" id="UP000002320"/>
    </source>
</evidence>
<dbReference type="GO" id="GO:0016787">
    <property type="term" value="F:hydrolase activity"/>
    <property type="evidence" value="ECO:0007669"/>
    <property type="project" value="UniProtKB-KW"/>
</dbReference>
<dbReference type="GO" id="GO:0000723">
    <property type="term" value="P:telomere maintenance"/>
    <property type="evidence" value="ECO:0007669"/>
    <property type="project" value="InterPro"/>
</dbReference>
<feature type="region of interest" description="Disordered" evidence="2">
    <location>
        <begin position="1"/>
        <end position="30"/>
    </location>
</feature>
<comment type="catalytic activity">
    <reaction evidence="1">
        <text>ATP + H2O = ADP + phosphate + H(+)</text>
        <dbReference type="Rhea" id="RHEA:13065"/>
        <dbReference type="ChEBI" id="CHEBI:15377"/>
        <dbReference type="ChEBI" id="CHEBI:15378"/>
        <dbReference type="ChEBI" id="CHEBI:30616"/>
        <dbReference type="ChEBI" id="CHEBI:43474"/>
        <dbReference type="ChEBI" id="CHEBI:456216"/>
        <dbReference type="EC" id="5.6.2.3"/>
    </reaction>
</comment>
<dbReference type="VEuPathDB" id="VectorBase:CPIJ005375"/>
<dbReference type="HOGENOM" id="CLU_503680_0_0_1"/>
<feature type="domain" description="DNA helicase Pif1-like DEAD-box helicase" evidence="3">
    <location>
        <begin position="293"/>
        <end position="503"/>
    </location>
</feature>
<proteinExistence type="inferred from homology"/>
<organism>
    <name type="scientific">Culex quinquefasciatus</name>
    <name type="common">Southern house mosquito</name>
    <name type="synonym">Culex pungens</name>
    <dbReference type="NCBI Taxonomy" id="7176"/>
    <lineage>
        <taxon>Eukaryota</taxon>
        <taxon>Metazoa</taxon>
        <taxon>Ecdysozoa</taxon>
        <taxon>Arthropoda</taxon>
        <taxon>Hexapoda</taxon>
        <taxon>Insecta</taxon>
        <taxon>Pterygota</taxon>
        <taxon>Neoptera</taxon>
        <taxon>Endopterygota</taxon>
        <taxon>Diptera</taxon>
        <taxon>Nematocera</taxon>
        <taxon>Culicoidea</taxon>
        <taxon>Culicidae</taxon>
        <taxon>Culicinae</taxon>
        <taxon>Culicini</taxon>
        <taxon>Culex</taxon>
        <taxon>Culex</taxon>
    </lineage>
</organism>
<accession>B0WF40</accession>
<dbReference type="EMBL" id="DS231914">
    <property type="protein sequence ID" value="EDS25985.1"/>
    <property type="molecule type" value="Genomic_DNA"/>
</dbReference>
<dbReference type="PANTHER" id="PTHR47642:SF5">
    <property type="entry name" value="ATP-DEPENDENT DNA HELICASE"/>
    <property type="match status" value="1"/>
</dbReference>
<dbReference type="EnsemblMetazoa" id="CPIJ005375-RA">
    <property type="protein sequence ID" value="CPIJ005375-PA"/>
    <property type="gene ID" value="CPIJ005375"/>
</dbReference>
<comment type="similarity">
    <text evidence="1">Belongs to the helicase family.</text>
</comment>
<dbReference type="InterPro" id="IPR051055">
    <property type="entry name" value="PIF1_helicase"/>
</dbReference>
<keyword evidence="1" id="KW-0233">DNA recombination</keyword>
<dbReference type="GO" id="GO:0006310">
    <property type="term" value="P:DNA recombination"/>
    <property type="evidence" value="ECO:0007669"/>
    <property type="project" value="UniProtKB-KW"/>
</dbReference>
<keyword evidence="1" id="KW-0347">Helicase</keyword>
<dbReference type="VEuPathDB" id="VectorBase:CQUJHB010552"/>
<dbReference type="OMA" id="LIREVIH"/>
<dbReference type="GO" id="GO:0005524">
    <property type="term" value="F:ATP binding"/>
    <property type="evidence" value="ECO:0007669"/>
    <property type="project" value="UniProtKB-KW"/>
</dbReference>
<sequence length="541" mass="61734">MMLINHDASHDQFVAGSTSHGKARRNESSPSAFISAKHPFLVPPQNWFGSAATSSSSGPRRSSASRMSFEPWADRSQLNEDLVPARSGHGGFALIHITSSLPFRAEHPISLHLFAPLLTANRRPKENIAVVQDATEEFPEPRTWIFSTKRGQPRVLRWRNYQMSELSEYKRVSVLLFVPFRNELVDILDQNKFLQLYDLHEEAILAKRKEYDCELNVEQTVEEYERTLANLEDGEQNNPANEKHDELVRTVIMQPNNDDFELLPTRTLRSVIKQRPNVMSKEDYCAMMRATNREQRALILHTIHLLTCFEDHEPLQVFLTGPAGSGKTFTLRALMETLNRYSQEHNSRDNAYVASASTGKAASAIGGTTLHHAYHITMSRQVTKMSFETLQVYRTEMQRVKAHIIDEISMVGAHILNITHLRLQDVYMNYLLAFGGVDLYLCGDLRQLFPVMAKPVFKPPANSISGAVLWQLLKYHELKQVMRQADKEFSDILTKIGNGDKLTADETKVIESRFFTAERLRQEQTEGARCRQHEPRQGTSE</sequence>
<dbReference type="Pfam" id="PF05970">
    <property type="entry name" value="PIF1"/>
    <property type="match status" value="1"/>
</dbReference>
<dbReference type="KEGG" id="cqu:CpipJ_CPIJ005375"/>
<dbReference type="Gene3D" id="3.40.50.300">
    <property type="entry name" value="P-loop containing nucleotide triphosphate hydrolases"/>
    <property type="match status" value="1"/>
</dbReference>
<keyword evidence="1" id="KW-0547">Nucleotide-binding</keyword>
<dbReference type="InterPro" id="IPR010285">
    <property type="entry name" value="DNA_helicase_pif1-like_DEAD"/>
</dbReference>
<dbReference type="InParanoid" id="B0WF40"/>
<dbReference type="VEuPathDB" id="VectorBase:CQUJHB012301"/>
<dbReference type="InterPro" id="IPR027417">
    <property type="entry name" value="P-loop_NTPase"/>
</dbReference>
<evidence type="ECO:0000256" key="2">
    <source>
        <dbReference type="SAM" id="MobiDB-lite"/>
    </source>
</evidence>
<dbReference type="Proteomes" id="UP000002320">
    <property type="component" value="Unassembled WGS sequence"/>
</dbReference>
<evidence type="ECO:0000256" key="1">
    <source>
        <dbReference type="RuleBase" id="RU363044"/>
    </source>
</evidence>
<dbReference type="GO" id="GO:0006281">
    <property type="term" value="P:DNA repair"/>
    <property type="evidence" value="ECO:0007669"/>
    <property type="project" value="UniProtKB-KW"/>
</dbReference>
<gene>
    <name evidence="5" type="primary">6037407</name>
    <name evidence="4" type="ORF">CpipJ_CPIJ005375</name>
</gene>
<keyword evidence="1" id="KW-0067">ATP-binding</keyword>
<keyword evidence="1" id="KW-0378">Hydrolase</keyword>
<dbReference type="PANTHER" id="PTHR47642">
    <property type="entry name" value="ATP-DEPENDENT DNA HELICASE"/>
    <property type="match status" value="1"/>
</dbReference>
<keyword evidence="6" id="KW-1185">Reference proteome</keyword>
<keyword evidence="1" id="KW-0234">DNA repair</keyword>
<evidence type="ECO:0000259" key="3">
    <source>
        <dbReference type="Pfam" id="PF05970"/>
    </source>
</evidence>
<evidence type="ECO:0000313" key="4">
    <source>
        <dbReference type="EMBL" id="EDS25985.1"/>
    </source>
</evidence>
<protein>
    <recommendedName>
        <fullName evidence="1">ATP-dependent DNA helicase</fullName>
        <ecNumber evidence="1">5.6.2.3</ecNumber>
    </recommendedName>
</protein>
<keyword evidence="1" id="KW-0227">DNA damage</keyword>
<name>B0WF40_CULQU</name>
<dbReference type="GO" id="GO:0043139">
    <property type="term" value="F:5'-3' DNA helicase activity"/>
    <property type="evidence" value="ECO:0007669"/>
    <property type="project" value="UniProtKB-EC"/>
</dbReference>
<dbReference type="SUPFAM" id="SSF52540">
    <property type="entry name" value="P-loop containing nucleoside triphosphate hydrolases"/>
    <property type="match status" value="1"/>
</dbReference>
<reference evidence="5" key="2">
    <citation type="submission" date="2021-02" db="UniProtKB">
        <authorList>
            <consortium name="EnsemblMetazoa"/>
        </authorList>
    </citation>
    <scope>IDENTIFICATION</scope>
    <source>
        <strain evidence="5">JHB</strain>
    </source>
</reference>
<dbReference type="eggNOG" id="KOG0987">
    <property type="taxonomic scope" value="Eukaryota"/>
</dbReference>
<reference evidence="4" key="1">
    <citation type="submission" date="2007-03" db="EMBL/GenBank/DDBJ databases">
        <title>Annotation of Culex pipiens quinquefasciatus.</title>
        <authorList>
            <consortium name="The Broad Institute Genome Sequencing Platform"/>
            <person name="Atkinson P.W."/>
            <person name="Hemingway J."/>
            <person name="Christensen B.M."/>
            <person name="Higgs S."/>
            <person name="Kodira C."/>
            <person name="Hannick L."/>
            <person name="Megy K."/>
            <person name="O'Leary S."/>
            <person name="Pearson M."/>
            <person name="Haas B.J."/>
            <person name="Mauceli E."/>
            <person name="Wortman J.R."/>
            <person name="Lee N.H."/>
            <person name="Guigo R."/>
            <person name="Stanke M."/>
            <person name="Alvarado L."/>
            <person name="Amedeo P."/>
            <person name="Antoine C.H."/>
            <person name="Arensburger P."/>
            <person name="Bidwell S.L."/>
            <person name="Crawford M."/>
            <person name="Camaro F."/>
            <person name="Devon K."/>
            <person name="Engels R."/>
            <person name="Hammond M."/>
            <person name="Howarth C."/>
            <person name="Koehrsen M."/>
            <person name="Lawson D."/>
            <person name="Montgomery P."/>
            <person name="Nene V."/>
            <person name="Nusbaum C."/>
            <person name="Puiu D."/>
            <person name="Romero-Severson J."/>
            <person name="Severson D.W."/>
            <person name="Shumway M."/>
            <person name="Sisk P."/>
            <person name="Stolte C."/>
            <person name="Zeng Q."/>
            <person name="Eisenstadt E."/>
            <person name="Fraser-Liggett C."/>
            <person name="Strausberg R."/>
            <person name="Galagan J."/>
            <person name="Birren B."/>
            <person name="Collins F.H."/>
        </authorList>
    </citation>
    <scope>NUCLEOTIDE SEQUENCE [LARGE SCALE GENOMIC DNA]</scope>
    <source>
        <strain evidence="4">JHB</strain>
    </source>
</reference>
<dbReference type="EC" id="5.6.2.3" evidence="1"/>
<comment type="cofactor">
    <cofactor evidence="1">
        <name>Mg(2+)</name>
        <dbReference type="ChEBI" id="CHEBI:18420"/>
    </cofactor>
</comment>
<evidence type="ECO:0000313" key="5">
    <source>
        <dbReference type="EnsemblMetazoa" id="CPIJ005375-PA"/>
    </source>
</evidence>
<dbReference type="AlphaFoldDB" id="B0WF40"/>
<dbReference type="OrthoDB" id="29013at2759"/>